<protein>
    <submittedName>
        <fullName evidence="1">Transcriptase</fullName>
    </submittedName>
</protein>
<evidence type="ECO:0000313" key="1">
    <source>
        <dbReference type="EMBL" id="AGT16229.1"/>
    </source>
</evidence>
<reference evidence="1" key="1">
    <citation type="submission" date="2013-05" db="EMBL/GenBank/DDBJ databases">
        <title>Building the sugarcane genome for biotechnology and identifying evolutionary trends.</title>
        <authorList>
            <person name="De Setta N."/>
            <person name="Monteiro-Vitorello C.B."/>
            <person name="Metcalfe C.J."/>
            <person name="Cruz G.M.Q."/>
            <person name="Del Bem L.E."/>
            <person name="Vicentini R."/>
            <person name="Nogueira F.T.S."/>
            <person name="Campos R.A."/>
            <person name="Nunes S.L."/>
            <person name="Turrini P.C.G."/>
            <person name="Vieira A.P."/>
            <person name="Cruz E.A.O."/>
            <person name="Correa T.C.S."/>
            <person name="Hotta C.T."/>
            <person name="de Mello-Varani A."/>
            <person name="Vautrin S."/>
            <person name="Trindade A.S."/>
            <person name="Vilela M.M."/>
            <person name="Horta C.L."/>
            <person name="Sato P.M."/>
            <person name="de Andrade R.F."/>
            <person name="Nishiyama M.Y."/>
            <person name="Cardoso-Silva C.B."/>
            <person name="Scortecci K.C."/>
            <person name="Garcia A.A.F."/>
            <person name="Carneiro M.S."/>
            <person name="Kim C."/>
            <person name="Paterson A.H."/>
            <person name="Berges H."/>
            <person name="D'Hont A."/>
            <person name="de-Souza A.P."/>
            <person name="Souza G.M."/>
            <person name="Vincentz M."/>
            <person name="Kitajima J.P."/>
            <person name="Van Sluys M.-A."/>
        </authorList>
    </citation>
    <scope>NUCLEOTIDE SEQUENCE</scope>
</reference>
<dbReference type="EMBL" id="KF184716">
    <property type="protein sequence ID" value="AGT16229.1"/>
    <property type="molecule type" value="Genomic_DNA"/>
</dbReference>
<gene>
    <name evidence="1" type="ORF">SHCRBa_014_G09_F_120</name>
</gene>
<proteinExistence type="predicted"/>
<name>A0A059PZX3_9POAL</name>
<organism evidence="1">
    <name type="scientific">Saccharum hybrid cultivar R570</name>
    <dbReference type="NCBI Taxonomy" id="131158"/>
    <lineage>
        <taxon>Eukaryota</taxon>
        <taxon>Viridiplantae</taxon>
        <taxon>Streptophyta</taxon>
        <taxon>Embryophyta</taxon>
        <taxon>Tracheophyta</taxon>
        <taxon>Spermatophyta</taxon>
        <taxon>Magnoliopsida</taxon>
        <taxon>Liliopsida</taxon>
        <taxon>Poales</taxon>
        <taxon>Poaceae</taxon>
        <taxon>PACMAD clade</taxon>
        <taxon>Panicoideae</taxon>
        <taxon>Andropogonodae</taxon>
        <taxon>Andropogoneae</taxon>
        <taxon>Saccharinae</taxon>
        <taxon>Saccharum</taxon>
        <taxon>Saccharum officinarum species complex</taxon>
    </lineage>
</organism>
<accession>A0A059PZX3</accession>
<dbReference type="PANTHER" id="PTHR46238:SF11">
    <property type="entry name" value="AGAMOUS-LIKE MADS-BOX PROTEIN AGL16"/>
    <property type="match status" value="1"/>
</dbReference>
<dbReference type="PANTHER" id="PTHR46238">
    <property type="entry name" value="REVERSE TRANSCRIPTASE DOMAIN-CONTAINING PROTEIN"/>
    <property type="match status" value="1"/>
</dbReference>
<sequence>MRCDFSTTRHEEGDVSLDGQVVAKKDTFRYLGSMLQKDGDIDEDVRHRILAGWLKWRQASSVLYDKRVPQKLKGKFYRTAIRPTMLYGAECWPTKRRHVQQLSVAEMRMLHWCCGHTRRDRVRNDDIRDRVGVAPIEEKLIQHRLIWFGHVQRRPPEAPVRTGVLKRADNVKSGRGRPKLTWDESVKRDLKEWNISKDLAMDRSAWILAINVPKP</sequence>
<dbReference type="AlphaFoldDB" id="A0A059PZX3"/>